<evidence type="ECO:0000256" key="5">
    <source>
        <dbReference type="ARBA" id="ARBA00023002"/>
    </source>
</evidence>
<dbReference type="Proteomes" id="UP000192333">
    <property type="component" value="Chromosome I"/>
</dbReference>
<dbReference type="STRING" id="758820.SAMN00777080_3712"/>
<evidence type="ECO:0000313" key="6">
    <source>
        <dbReference type="EMBL" id="SMD45071.1"/>
    </source>
</evidence>
<dbReference type="PANTHER" id="PTHR47470">
    <property type="entry name" value="CHOLESTEROL OXIDASE"/>
    <property type="match status" value="1"/>
</dbReference>
<keyword evidence="3" id="KW-0285">Flavoprotein</keyword>
<dbReference type="GO" id="GO:0016491">
    <property type="term" value="F:oxidoreductase activity"/>
    <property type="evidence" value="ECO:0007669"/>
    <property type="project" value="UniProtKB-KW"/>
</dbReference>
<accession>A0A1W2H854</accession>
<comment type="similarity">
    <text evidence="2">Belongs to the GMC oxidoreductase family.</text>
</comment>
<comment type="cofactor">
    <cofactor evidence="1">
        <name>FAD</name>
        <dbReference type="ChEBI" id="CHEBI:57692"/>
    </cofactor>
</comment>
<name>A0A1W2H854_9BACT</name>
<keyword evidence="5" id="KW-0560">Oxidoreductase</keyword>
<reference evidence="7" key="1">
    <citation type="submission" date="2017-04" db="EMBL/GenBank/DDBJ databases">
        <authorList>
            <person name="Varghese N."/>
            <person name="Submissions S."/>
        </authorList>
    </citation>
    <scope>NUCLEOTIDE SEQUENCE [LARGE SCALE GENOMIC DNA]</scope>
    <source>
        <strain evidence="7">DSM 16537</strain>
    </source>
</reference>
<proteinExistence type="inferred from homology"/>
<keyword evidence="4" id="KW-0274">FAD</keyword>
<dbReference type="OrthoDB" id="9787779at2"/>
<evidence type="ECO:0000256" key="1">
    <source>
        <dbReference type="ARBA" id="ARBA00001974"/>
    </source>
</evidence>
<evidence type="ECO:0000256" key="3">
    <source>
        <dbReference type="ARBA" id="ARBA00022630"/>
    </source>
</evidence>
<gene>
    <name evidence="6" type="ORF">SAMN00777080_3712</name>
</gene>
<dbReference type="AlphaFoldDB" id="A0A1W2H854"/>
<evidence type="ECO:0000256" key="2">
    <source>
        <dbReference type="ARBA" id="ARBA00010790"/>
    </source>
</evidence>
<protein>
    <recommendedName>
        <fullName evidence="8">Alpha/beta hydrolase family protein</fullName>
    </recommendedName>
</protein>
<evidence type="ECO:0008006" key="8">
    <source>
        <dbReference type="Google" id="ProtNLM"/>
    </source>
</evidence>
<evidence type="ECO:0000313" key="7">
    <source>
        <dbReference type="Proteomes" id="UP000192333"/>
    </source>
</evidence>
<dbReference type="Gene3D" id="3.40.50.1820">
    <property type="entry name" value="alpha/beta hydrolase"/>
    <property type="match status" value="1"/>
</dbReference>
<dbReference type="EMBL" id="LT838813">
    <property type="protein sequence ID" value="SMD45071.1"/>
    <property type="molecule type" value="Genomic_DNA"/>
</dbReference>
<organism evidence="6 7">
    <name type="scientific">Aquiflexum balticum DSM 16537</name>
    <dbReference type="NCBI Taxonomy" id="758820"/>
    <lineage>
        <taxon>Bacteria</taxon>
        <taxon>Pseudomonadati</taxon>
        <taxon>Bacteroidota</taxon>
        <taxon>Cytophagia</taxon>
        <taxon>Cytophagales</taxon>
        <taxon>Cyclobacteriaceae</taxon>
        <taxon>Aquiflexum</taxon>
    </lineage>
</organism>
<evidence type="ECO:0000256" key="4">
    <source>
        <dbReference type="ARBA" id="ARBA00022827"/>
    </source>
</evidence>
<dbReference type="RefSeq" id="WP_084121826.1">
    <property type="nucleotide sequence ID" value="NZ_LT838813.1"/>
</dbReference>
<dbReference type="PANTHER" id="PTHR47470:SF1">
    <property type="entry name" value="FAD-DEPENDENT OXIDOREDUCTASE 2 FAD BINDING DOMAIN-CONTAINING PROTEIN"/>
    <property type="match status" value="1"/>
</dbReference>
<sequence>MMDKFEIIDFKALDGFPLNLWHFKSNNPPTKGPVLLVHGAGVRANIFNAPTDKNIIQFLAEDGYDVWLENWRASIDLEPNEWDLDVVAKNDHPAAVKKIVELTGYKEIKAIIHCQGSTSFMISVSMGLVPEVKTIISNAVSLHPVVPKWSVFKLKFLVPIVNTLFDYLNPQWGMEAPDFKTKILRKLVKVTHPEDDTMVGKFVSFTYGSGFPALWLLKNLNDETKEWIQHEFAEVPLSFFKHIRACINKGVLVPKNKKNGTSYAPEDFNTDARIALFGGIKNLCFLPESQKNTFEYLERLDPGVHRLYLLEEYSHLDVFFGKNSHIDVFPLMIAELNKP</sequence>
<dbReference type="InterPro" id="IPR052542">
    <property type="entry name" value="Cholesterol_Oxidase"/>
</dbReference>
<keyword evidence="7" id="KW-1185">Reference proteome</keyword>
<dbReference type="InterPro" id="IPR029058">
    <property type="entry name" value="AB_hydrolase_fold"/>
</dbReference>
<dbReference type="SUPFAM" id="SSF53474">
    <property type="entry name" value="alpha/beta-Hydrolases"/>
    <property type="match status" value="1"/>
</dbReference>